<protein>
    <submittedName>
        <fullName evidence="2">Uncharacterized protein</fullName>
    </submittedName>
</protein>
<dbReference type="AlphaFoldDB" id="A0A4Y6PZG4"/>
<reference evidence="2 3" key="1">
    <citation type="submission" date="2019-06" db="EMBL/GenBank/DDBJ databases">
        <title>Persicimonas caeni gen. nov., sp. nov., a predatory bacterium isolated from solar saltern.</title>
        <authorList>
            <person name="Wang S."/>
        </authorList>
    </citation>
    <scope>NUCLEOTIDE SEQUENCE [LARGE SCALE GENOMIC DNA]</scope>
    <source>
        <strain evidence="2 3">YN101</strain>
    </source>
</reference>
<organism evidence="2 3">
    <name type="scientific">Persicimonas caeni</name>
    <dbReference type="NCBI Taxonomy" id="2292766"/>
    <lineage>
        <taxon>Bacteria</taxon>
        <taxon>Deltaproteobacteria</taxon>
        <taxon>Bradymonadales</taxon>
        <taxon>Bradymonadaceae</taxon>
        <taxon>Persicimonas</taxon>
    </lineage>
</organism>
<keyword evidence="1" id="KW-0732">Signal</keyword>
<name>A0A4Y6PZG4_PERCE</name>
<proteinExistence type="predicted"/>
<feature type="signal peptide" evidence="1">
    <location>
        <begin position="1"/>
        <end position="23"/>
    </location>
</feature>
<evidence type="ECO:0000313" key="3">
    <source>
        <dbReference type="Proteomes" id="UP000315995"/>
    </source>
</evidence>
<keyword evidence="3" id="KW-1185">Reference proteome</keyword>
<evidence type="ECO:0000256" key="1">
    <source>
        <dbReference type="SAM" id="SignalP"/>
    </source>
</evidence>
<dbReference type="OrthoDB" id="9935371at2"/>
<dbReference type="RefSeq" id="WP_141200084.1">
    <property type="nucleotide sequence ID" value="NZ_CP041186.1"/>
</dbReference>
<dbReference type="EMBL" id="CP041186">
    <property type="protein sequence ID" value="QDG53630.1"/>
    <property type="molecule type" value="Genomic_DNA"/>
</dbReference>
<accession>A0A4Y6PZG4</accession>
<accession>A0A5B8YB35</accession>
<sequence length="407" mass="47124">MSSTQVLLAAFCCVFFGASTAFAGESDEFDPSQFDWSAKPATVKAEFDTLHTEHFGSYKRYSHKVNLHSESWRQFFVFHNDKLIAQGYERAENLVKPRVGTISDVVSYDNNYWIVRTLNKKHGKPAFVDRRTRTDYSQELGDDALRVKRSLEWDLQGERFRWEPENGTIRYTVQYSMDGLAEHRLVNVNPGNWAHYFEFQTAQAFRDAGIRLIRRFKSRTHKWVVASFTPSGNLKVQKYNPPKSAKPRSASRTQWSTSNCRISGEKCEITYKYYGGHLYEVEIDFSKSGKFPRRAHHDKLGKAFYKHFMTVDKRMQRYLGSPGDAKHVKDLDNRRNLLKVKNLVQGQEGFWSVWYDVGNDVLVRHTISGESDGAGYHIDHKVTFRFHNVARALAEQDSWKAEATASK</sequence>
<gene>
    <name evidence="2" type="ORF">FIV42_23655</name>
</gene>
<evidence type="ECO:0000313" key="2">
    <source>
        <dbReference type="EMBL" id="QDG53630.1"/>
    </source>
</evidence>
<feature type="chain" id="PRO_5030106746" evidence="1">
    <location>
        <begin position="24"/>
        <end position="407"/>
    </location>
</feature>
<dbReference type="Proteomes" id="UP000315995">
    <property type="component" value="Chromosome"/>
</dbReference>